<reference evidence="2 3" key="1">
    <citation type="submission" date="2018-06" db="EMBL/GenBank/DDBJ databases">
        <title>Actinomadura craniellae sp. nov. isolated from marine sponge Craniella sp.</title>
        <authorList>
            <person name="Li L."/>
            <person name="Xu Q.H."/>
            <person name="Lin H.W."/>
            <person name="Lu Y.H."/>
        </authorList>
    </citation>
    <scope>NUCLEOTIDE SEQUENCE [LARGE SCALE GENOMIC DNA]</scope>
    <source>
        <strain evidence="2 3">LHW63021</strain>
    </source>
</reference>
<dbReference type="Proteomes" id="UP000251891">
    <property type="component" value="Unassembled WGS sequence"/>
</dbReference>
<keyword evidence="3" id="KW-1185">Reference proteome</keyword>
<dbReference type="InterPro" id="IPR024414">
    <property type="entry name" value="Uncharacterised_PrgI"/>
</dbReference>
<protein>
    <submittedName>
        <fullName evidence="2">PrgI family protein</fullName>
    </submittedName>
</protein>
<feature type="transmembrane region" description="Helical" evidence="1">
    <location>
        <begin position="84"/>
        <end position="103"/>
    </location>
</feature>
<comment type="caution">
    <text evidence="2">The sequence shown here is derived from an EMBL/GenBank/DDBJ whole genome shotgun (WGS) entry which is preliminary data.</text>
</comment>
<evidence type="ECO:0000313" key="3">
    <source>
        <dbReference type="Proteomes" id="UP000251891"/>
    </source>
</evidence>
<keyword evidence="1" id="KW-1133">Transmembrane helix</keyword>
<proteinExistence type="predicted"/>
<gene>
    <name evidence="2" type="ORF">DPM19_12005</name>
</gene>
<sequence length="346" mass="36449">MQGPSRPGPAKRSPCGWSPIHAALPAGGDEMVTDQEPLAAKIPADVERPDKILYGLTGRQLAIMAGTGLLASWAYLAAGRLPVPAVAALVLPIIAAGVVLAVARRDGMSLDRFLLAAVAHLRTAKTRVHAPEGVQAPPGWCRVRGRLPAPLRLPVRAVRDDGVMELADGDTAVIVGAGTVTFALRTADEQAGLVSVFGRWLNSLDAPVQILVQARPVDLSGLVRRLTQAAPQLADPALEHAAHDHAAFMADLNASRDLLTRHVLIVIRGEDARPRGRKDLREADACVVLRRAEEAVRSLTALGVRAGVLDAAACTALLAESLSPGDVRLPEVAGPEEPITVREVAR</sequence>
<accession>A0A365H8G1</accession>
<name>A0A365H8G1_9ACTN</name>
<dbReference type="EMBL" id="QLYX01000004">
    <property type="protein sequence ID" value="RAY15410.1"/>
    <property type="molecule type" value="Genomic_DNA"/>
</dbReference>
<evidence type="ECO:0000256" key="1">
    <source>
        <dbReference type="SAM" id="Phobius"/>
    </source>
</evidence>
<dbReference type="AlphaFoldDB" id="A0A365H8G1"/>
<dbReference type="Pfam" id="PF12666">
    <property type="entry name" value="PrgI"/>
    <property type="match status" value="1"/>
</dbReference>
<evidence type="ECO:0000313" key="2">
    <source>
        <dbReference type="EMBL" id="RAY15410.1"/>
    </source>
</evidence>
<keyword evidence="1" id="KW-0812">Transmembrane</keyword>
<organism evidence="2 3">
    <name type="scientific">Actinomadura craniellae</name>
    <dbReference type="NCBI Taxonomy" id="2231787"/>
    <lineage>
        <taxon>Bacteria</taxon>
        <taxon>Bacillati</taxon>
        <taxon>Actinomycetota</taxon>
        <taxon>Actinomycetes</taxon>
        <taxon>Streptosporangiales</taxon>
        <taxon>Thermomonosporaceae</taxon>
        <taxon>Actinomadura</taxon>
    </lineage>
</organism>
<feature type="transmembrane region" description="Helical" evidence="1">
    <location>
        <begin position="61"/>
        <end position="78"/>
    </location>
</feature>
<keyword evidence="1" id="KW-0472">Membrane</keyword>